<organism evidence="1 2">
    <name type="scientific">Blepharisma stoltei</name>
    <dbReference type="NCBI Taxonomy" id="1481888"/>
    <lineage>
        <taxon>Eukaryota</taxon>
        <taxon>Sar</taxon>
        <taxon>Alveolata</taxon>
        <taxon>Ciliophora</taxon>
        <taxon>Postciliodesmatophora</taxon>
        <taxon>Heterotrichea</taxon>
        <taxon>Heterotrichida</taxon>
        <taxon>Blepharismidae</taxon>
        <taxon>Blepharisma</taxon>
    </lineage>
</organism>
<dbReference type="SUPFAM" id="SSF50978">
    <property type="entry name" value="WD40 repeat-like"/>
    <property type="match status" value="1"/>
</dbReference>
<dbReference type="Gene3D" id="2.130.10.10">
    <property type="entry name" value="YVTN repeat-like/Quinoprotein amine dehydrogenase"/>
    <property type="match status" value="1"/>
</dbReference>
<dbReference type="EMBL" id="CAJZBQ010000034">
    <property type="protein sequence ID" value="CAG9323436.1"/>
    <property type="molecule type" value="Genomic_DNA"/>
</dbReference>
<evidence type="ECO:0000313" key="1">
    <source>
        <dbReference type="EMBL" id="CAG9323436.1"/>
    </source>
</evidence>
<protein>
    <recommendedName>
        <fullName evidence="3">WD40 repeat domain-containing protein</fullName>
    </recommendedName>
</protein>
<accession>A0AAU9JCS0</accession>
<dbReference type="Proteomes" id="UP001162131">
    <property type="component" value="Unassembled WGS sequence"/>
</dbReference>
<reference evidence="1" key="1">
    <citation type="submission" date="2021-09" db="EMBL/GenBank/DDBJ databases">
        <authorList>
            <consortium name="AG Swart"/>
            <person name="Singh M."/>
            <person name="Singh A."/>
            <person name="Seah K."/>
            <person name="Emmerich C."/>
        </authorList>
    </citation>
    <scope>NUCLEOTIDE SEQUENCE</scope>
    <source>
        <strain evidence="1">ATCC30299</strain>
    </source>
</reference>
<gene>
    <name evidence="1" type="ORF">BSTOLATCC_MIC34086</name>
</gene>
<dbReference type="InterPro" id="IPR015943">
    <property type="entry name" value="WD40/YVTN_repeat-like_dom_sf"/>
</dbReference>
<proteinExistence type="predicted"/>
<name>A0AAU9JCS0_9CILI</name>
<keyword evidence="2" id="KW-1185">Reference proteome</keyword>
<evidence type="ECO:0008006" key="3">
    <source>
        <dbReference type="Google" id="ProtNLM"/>
    </source>
</evidence>
<dbReference type="AlphaFoldDB" id="A0AAU9JCS0"/>
<evidence type="ECO:0000313" key="2">
    <source>
        <dbReference type="Proteomes" id="UP001162131"/>
    </source>
</evidence>
<comment type="caution">
    <text evidence="1">The sequence shown here is derived from an EMBL/GenBank/DDBJ whole genome shotgun (WGS) entry which is preliminary data.</text>
</comment>
<dbReference type="InterPro" id="IPR036322">
    <property type="entry name" value="WD40_repeat_dom_sf"/>
</dbReference>
<sequence>MDNTQLSKPLLGDVKSLKDAALLSTMVEMEFKPNQINPATVQVTNDKAKPDKMSEALANISVVFNSLLHSQVNVPYQISNIVKLSDETHYVASTCEGLALYIDMKTKRIDEKKLWERIESVAVLKGEQKAIFSSFQSLHEVKLPSLLPVKEKTLDFGHHIRKMVQSYDKNFLYVLLDYKKIVKVNPENFEEREDILEGEFAEMALSRTGKLATFSSDHKLTLTNLESSSQNEMLECFELIDYLEFSPNESKIIAVFWDTVFIINVNPLEKCKVLMKERVFSPVIANDENTLILGDEKGKLIFWDIKNKEQMSEVQVHSGSLNFVMLSSDGKLIYTNGMDGKLRSLKFPGVTKELSKKVWDFEISPTESNLIIKTSNMITLEKWDLSTNKTER</sequence>